<feature type="signal peptide" evidence="1">
    <location>
        <begin position="1"/>
        <end position="22"/>
    </location>
</feature>
<dbReference type="Proteomes" id="UP001205311">
    <property type="component" value="Unassembled WGS sequence"/>
</dbReference>
<reference evidence="2 3" key="1">
    <citation type="submission" date="2022-06" db="EMBL/GenBank/DDBJ databases">
        <title>Genomic Encyclopedia of Archaeal and Bacterial Type Strains, Phase II (KMG-II): from individual species to whole genera.</title>
        <authorList>
            <person name="Goeker M."/>
        </authorList>
    </citation>
    <scope>NUCLEOTIDE SEQUENCE [LARGE SCALE GENOMIC DNA]</scope>
    <source>
        <strain evidence="2 3">DSM 40477</strain>
    </source>
</reference>
<evidence type="ECO:0000313" key="2">
    <source>
        <dbReference type="EMBL" id="MCP2259800.1"/>
    </source>
</evidence>
<comment type="caution">
    <text evidence="2">The sequence shown here is derived from an EMBL/GenBank/DDBJ whole genome shotgun (WGS) entry which is preliminary data.</text>
</comment>
<dbReference type="RefSeq" id="WP_253670685.1">
    <property type="nucleotide sequence ID" value="NZ_JAMTCP010000020.1"/>
</dbReference>
<feature type="chain" id="PRO_5046198033" evidence="1">
    <location>
        <begin position="23"/>
        <end position="165"/>
    </location>
</feature>
<evidence type="ECO:0000313" key="3">
    <source>
        <dbReference type="Proteomes" id="UP001205311"/>
    </source>
</evidence>
<gene>
    <name evidence="2" type="ORF">LX15_003509</name>
</gene>
<dbReference type="PROSITE" id="PS51257">
    <property type="entry name" value="PROKAR_LIPOPROTEIN"/>
    <property type="match status" value="1"/>
</dbReference>
<protein>
    <submittedName>
        <fullName evidence="2">Sporulation and spore germination</fullName>
    </submittedName>
</protein>
<evidence type="ECO:0000256" key="1">
    <source>
        <dbReference type="SAM" id="SignalP"/>
    </source>
</evidence>
<keyword evidence="3" id="KW-1185">Reference proteome</keyword>
<organism evidence="2 3">
    <name type="scientific">Streptoalloteichus tenebrarius (strain ATCC 17920 / DSM 40477 / JCM 4838 / CBS 697.72 / NBRC 16177 / NCIMB 11028 / NRRL B-12390 / A12253. 1 / ISP 5477)</name>
    <name type="common">Streptomyces tenebrarius</name>
    <dbReference type="NCBI Taxonomy" id="1933"/>
    <lineage>
        <taxon>Bacteria</taxon>
        <taxon>Bacillati</taxon>
        <taxon>Actinomycetota</taxon>
        <taxon>Actinomycetes</taxon>
        <taxon>Pseudonocardiales</taxon>
        <taxon>Pseudonocardiaceae</taxon>
        <taxon>Streptoalloteichus</taxon>
    </lineage>
</organism>
<name>A0ABT1HWA4_STRSD</name>
<sequence length="165" mass="17153">MTRWPRHAVLVLLSLLVAGCGALGPTGVADGGDAPAGVATGAPLYFLDSAGALRASPRATGRLGDIRGAVELLMTGPSPIERDAGLRTEIPRQEVLRSVVYRRERDIVVILPFASRELPAKGADQVVCTALAVHLLSGGGVRDTHVILGFTDGESEPRSCPVLPG</sequence>
<proteinExistence type="predicted"/>
<dbReference type="EMBL" id="JAMTCP010000020">
    <property type="protein sequence ID" value="MCP2259800.1"/>
    <property type="molecule type" value="Genomic_DNA"/>
</dbReference>
<accession>A0ABT1HWA4</accession>
<keyword evidence="1" id="KW-0732">Signal</keyword>